<feature type="non-terminal residue" evidence="3">
    <location>
        <position position="215"/>
    </location>
</feature>
<dbReference type="OrthoDB" id="3937064at2759"/>
<gene>
    <name evidence="3" type="ORF">MPH_14129</name>
</gene>
<evidence type="ECO:0000256" key="1">
    <source>
        <dbReference type="SAM" id="SignalP"/>
    </source>
</evidence>
<keyword evidence="3" id="KW-0808">Transferase</keyword>
<dbReference type="HOGENOM" id="CLU_001650_17_1_1"/>
<feature type="chain" id="PRO_5003863720" evidence="1">
    <location>
        <begin position="24"/>
        <end position="215"/>
    </location>
</feature>
<keyword evidence="1" id="KW-0732">Signal</keyword>
<protein>
    <submittedName>
        <fullName evidence="3">Reverse transcriptase RNA-dependent DNA polymerase</fullName>
    </submittedName>
</protein>
<evidence type="ECO:0000313" key="4">
    <source>
        <dbReference type="Proteomes" id="UP000007129"/>
    </source>
</evidence>
<organism evidence="3 4">
    <name type="scientific">Macrophomina phaseolina (strain MS6)</name>
    <name type="common">Charcoal rot fungus</name>
    <dbReference type="NCBI Taxonomy" id="1126212"/>
    <lineage>
        <taxon>Eukaryota</taxon>
        <taxon>Fungi</taxon>
        <taxon>Dikarya</taxon>
        <taxon>Ascomycota</taxon>
        <taxon>Pezizomycotina</taxon>
        <taxon>Dothideomycetes</taxon>
        <taxon>Dothideomycetes incertae sedis</taxon>
        <taxon>Botryosphaeriales</taxon>
        <taxon>Botryosphaeriaceae</taxon>
        <taxon>Macrophomina</taxon>
    </lineage>
</organism>
<feature type="signal peptide" evidence="1">
    <location>
        <begin position="1"/>
        <end position="23"/>
    </location>
</feature>
<dbReference type="eggNOG" id="KOG0017">
    <property type="taxonomic scope" value="Eukaryota"/>
</dbReference>
<dbReference type="SUPFAM" id="SSF56672">
    <property type="entry name" value="DNA/RNA polymerases"/>
    <property type="match status" value="1"/>
</dbReference>
<dbReference type="STRING" id="1126212.K2RFR6"/>
<feature type="domain" description="Reverse transcriptase Ty1/copia-type" evidence="2">
    <location>
        <begin position="85"/>
        <end position="213"/>
    </location>
</feature>
<evidence type="ECO:0000313" key="3">
    <source>
        <dbReference type="EMBL" id="EKG08924.1"/>
    </source>
</evidence>
<dbReference type="VEuPathDB" id="FungiDB:MPH_14129"/>
<sequence length="215" mass="24854">MFSHQMLFTSFLASLQESTPAQAQALPTGLPRIHRDQLPPEPRFYKDIFNHPMKTHLLEAIQTELQELQGKGVWETVALSEAKSLNKEVIPLTWVFKYKFDEHGWLIKVKARICVRGDLQATQQDTYAATLAFRIFRALIAIICAFDLEMRQYDVVNAFPHVPLEERTYCRPPEGMQLEQGQILRLLRALYGLKESPALWQKHFCKSLEELGLTQ</sequence>
<comment type="caution">
    <text evidence="3">The sequence shown here is derived from an EMBL/GenBank/DDBJ whole genome shotgun (WGS) entry which is preliminary data.</text>
</comment>
<evidence type="ECO:0000259" key="2">
    <source>
        <dbReference type="Pfam" id="PF07727"/>
    </source>
</evidence>
<name>K2RFR6_MACPH</name>
<dbReference type="AlphaFoldDB" id="K2RFR6"/>
<dbReference type="Pfam" id="PF07727">
    <property type="entry name" value="RVT_2"/>
    <property type="match status" value="1"/>
</dbReference>
<proteinExistence type="predicted"/>
<dbReference type="InParanoid" id="K2RFR6"/>
<accession>K2RFR6</accession>
<reference evidence="3 4" key="1">
    <citation type="journal article" date="2012" name="BMC Genomics">
        <title>Tools to kill: Genome of one of the most destructive plant pathogenic fungi Macrophomina phaseolina.</title>
        <authorList>
            <person name="Islam M.S."/>
            <person name="Haque M.S."/>
            <person name="Islam M.M."/>
            <person name="Emdad E.M."/>
            <person name="Halim A."/>
            <person name="Hossen Q.M.M."/>
            <person name="Hossain M.Z."/>
            <person name="Ahmed B."/>
            <person name="Rahim S."/>
            <person name="Rahman M.S."/>
            <person name="Alam M.M."/>
            <person name="Hou S."/>
            <person name="Wan X."/>
            <person name="Saito J.A."/>
            <person name="Alam M."/>
        </authorList>
    </citation>
    <scope>NUCLEOTIDE SEQUENCE [LARGE SCALE GENOMIC DNA]</scope>
    <source>
        <strain evidence="3 4">MS6</strain>
    </source>
</reference>
<keyword evidence="3" id="KW-0695">RNA-directed DNA polymerase</keyword>
<dbReference type="InterPro" id="IPR043502">
    <property type="entry name" value="DNA/RNA_pol_sf"/>
</dbReference>
<dbReference type="EMBL" id="AHHD01000987">
    <property type="protein sequence ID" value="EKG08924.1"/>
    <property type="molecule type" value="Genomic_DNA"/>
</dbReference>
<dbReference type="GO" id="GO:0003964">
    <property type="term" value="F:RNA-directed DNA polymerase activity"/>
    <property type="evidence" value="ECO:0007669"/>
    <property type="project" value="UniProtKB-KW"/>
</dbReference>
<keyword evidence="3" id="KW-0548">Nucleotidyltransferase</keyword>
<dbReference type="InterPro" id="IPR013103">
    <property type="entry name" value="RVT_2"/>
</dbReference>
<dbReference type="Proteomes" id="UP000007129">
    <property type="component" value="Unassembled WGS sequence"/>
</dbReference>